<feature type="domain" description="Periplasmic copper-binding protein NosD beta helix" evidence="2">
    <location>
        <begin position="260"/>
        <end position="398"/>
    </location>
</feature>
<gene>
    <name evidence="3" type="ORF">C492_06697</name>
</gene>
<evidence type="ECO:0000313" key="3">
    <source>
        <dbReference type="EMBL" id="ELY64189.1"/>
    </source>
</evidence>
<dbReference type="AlphaFoldDB" id="L9XQV7"/>
<feature type="region of interest" description="Disordered" evidence="1">
    <location>
        <begin position="146"/>
        <end position="172"/>
    </location>
</feature>
<keyword evidence="4" id="KW-1185">Reference proteome</keyword>
<dbReference type="Pfam" id="PF05048">
    <property type="entry name" value="NosD"/>
    <property type="match status" value="2"/>
</dbReference>
<dbReference type="Gene3D" id="2.160.20.10">
    <property type="entry name" value="Single-stranded right-handed beta-helix, Pectin lyase-like"/>
    <property type="match status" value="2"/>
</dbReference>
<feature type="compositionally biased region" description="Basic and acidic residues" evidence="1">
    <location>
        <begin position="61"/>
        <end position="78"/>
    </location>
</feature>
<protein>
    <recommendedName>
        <fullName evidence="2">Periplasmic copper-binding protein NosD beta helix domain-containing protein</fullName>
    </recommendedName>
</protein>
<feature type="compositionally biased region" description="Basic and acidic residues" evidence="1">
    <location>
        <begin position="36"/>
        <end position="49"/>
    </location>
</feature>
<dbReference type="STRING" id="1227498.C492_06697"/>
<dbReference type="NCBIfam" id="TIGR03804">
    <property type="entry name" value="para_beta_helix"/>
    <property type="match status" value="5"/>
</dbReference>
<dbReference type="SMART" id="SM00710">
    <property type="entry name" value="PbH1"/>
    <property type="match status" value="8"/>
</dbReference>
<dbReference type="InterPro" id="IPR007742">
    <property type="entry name" value="NosD_dom"/>
</dbReference>
<dbReference type="InterPro" id="IPR012334">
    <property type="entry name" value="Pectin_lyas_fold"/>
</dbReference>
<feature type="domain" description="Periplasmic copper-binding protein NosD beta helix" evidence="2">
    <location>
        <begin position="164"/>
        <end position="254"/>
    </location>
</feature>
<feature type="region of interest" description="Disordered" evidence="1">
    <location>
        <begin position="31"/>
        <end position="78"/>
    </location>
</feature>
<dbReference type="EMBL" id="AOIA01000034">
    <property type="protein sequence ID" value="ELY64189.1"/>
    <property type="molecule type" value="Genomic_DNA"/>
</dbReference>
<accession>L9XQV7</accession>
<name>L9XQV7_9EURY</name>
<dbReference type="InterPro" id="IPR006626">
    <property type="entry name" value="PbH1"/>
</dbReference>
<evidence type="ECO:0000259" key="2">
    <source>
        <dbReference type="Pfam" id="PF05048"/>
    </source>
</evidence>
<evidence type="ECO:0000313" key="4">
    <source>
        <dbReference type="Proteomes" id="UP000011531"/>
    </source>
</evidence>
<reference evidence="3 4" key="1">
    <citation type="journal article" date="2014" name="PLoS Genet.">
        <title>Phylogenetically driven sequencing of extremely halophilic archaea reveals strategies for static and dynamic osmo-response.</title>
        <authorList>
            <person name="Becker E.A."/>
            <person name="Seitzer P.M."/>
            <person name="Tritt A."/>
            <person name="Larsen D."/>
            <person name="Krusor M."/>
            <person name="Yao A.I."/>
            <person name="Wu D."/>
            <person name="Madern D."/>
            <person name="Eisen J.A."/>
            <person name="Darling A.E."/>
            <person name="Facciotti M.T."/>
        </authorList>
    </citation>
    <scope>NUCLEOTIDE SEQUENCE [LARGE SCALE GENOMIC DNA]</scope>
    <source>
        <strain evidence="3 4">DSM 18795</strain>
    </source>
</reference>
<dbReference type="InterPro" id="IPR022441">
    <property type="entry name" value="Para_beta_helix_rpt-2"/>
</dbReference>
<proteinExistence type="predicted"/>
<dbReference type="RefSeq" id="WP_008421617.1">
    <property type="nucleotide sequence ID" value="NZ_AOIA01000034.1"/>
</dbReference>
<dbReference type="SUPFAM" id="SSF51126">
    <property type="entry name" value="Pectin lyase-like"/>
    <property type="match status" value="1"/>
</dbReference>
<dbReference type="Proteomes" id="UP000011531">
    <property type="component" value="Unassembled WGS sequence"/>
</dbReference>
<organism evidence="3 4">
    <name type="scientific">Natronococcus jeotgali DSM 18795</name>
    <dbReference type="NCBI Taxonomy" id="1227498"/>
    <lineage>
        <taxon>Archaea</taxon>
        <taxon>Methanobacteriati</taxon>
        <taxon>Methanobacteriota</taxon>
        <taxon>Stenosarchaea group</taxon>
        <taxon>Halobacteria</taxon>
        <taxon>Halobacteriales</taxon>
        <taxon>Natrialbaceae</taxon>
        <taxon>Natronococcus</taxon>
    </lineage>
</organism>
<dbReference type="PATRIC" id="fig|1227498.3.peg.1384"/>
<evidence type="ECO:0000256" key="1">
    <source>
        <dbReference type="SAM" id="MobiDB-lite"/>
    </source>
</evidence>
<dbReference type="OrthoDB" id="187513at2157"/>
<comment type="caution">
    <text evidence="3">The sequence shown here is derived from an EMBL/GenBank/DDBJ whole genome shotgun (WGS) entry which is preliminary data.</text>
</comment>
<sequence length="500" mass="52372">MKDIETQGCGVGRRSYLYGGVITLSGLAGCVGASDGRAEKEDRTNDPRAADGPSSDGQSDGEERTDQQEGERTETERTTIAECTTITEPGRYALETDLEAEPGETCIEIRTSNVTLDGQGYAISGPGPTEPNGFDSPLETGTAGVLVQPGTGGENETKAKTDKKKSNGHATDGLSNVTVRNLAVEGFDAGIAFDEVTAGSIAETTASGNRYGISLLQSAENTLVNNDAFANVGHGIRLENADGNRLEANAANDNSFPDEEDSSIFFLESNENTLVANDVDGNITGIRLENSHENTFEGNTVSDNIFDGVVLIESSANTLVRNTVNGNTNLIGISLVESHGNTIRENTANGNADCGISLLFSDENALIGNTANSNGFEGGILLAWSDRNTLSNNTANDNESGFGDPTLDEFTVSPGFNLFNSSVNEGRANTARGNEGGPIQIVGGAENSIEVNGILYTEPTASGETNPSVDQQTVSSAVVQEVVETGDRESVLQMIEEASE</sequence>
<dbReference type="PROSITE" id="PS51257">
    <property type="entry name" value="PROKAR_LIPOPROTEIN"/>
    <property type="match status" value="1"/>
</dbReference>
<dbReference type="InterPro" id="IPR011050">
    <property type="entry name" value="Pectin_lyase_fold/virulence"/>
</dbReference>